<evidence type="ECO:0008006" key="8">
    <source>
        <dbReference type="Google" id="ProtNLM"/>
    </source>
</evidence>
<dbReference type="InterPro" id="IPR029020">
    <property type="entry name" value="Ammonium/urea_transptr"/>
</dbReference>
<sequence>MGREQACGSEGGTDYIEMEQIVEFYHVILNEIYPAMKSETNPNGTSAGGQALYQLAGLGLVLVGSIVSGMITGLILKMTAFNQVRDQEFYADGDYFETPADYDSTTKTVSRTDSVEINEQTQFTQKEV</sequence>
<dbReference type="EMBL" id="UYRV01005822">
    <property type="protein sequence ID" value="VDK53050.1"/>
    <property type="molecule type" value="Genomic_DNA"/>
</dbReference>
<evidence type="ECO:0000256" key="2">
    <source>
        <dbReference type="ARBA" id="ARBA00022692"/>
    </source>
</evidence>
<feature type="transmembrane region" description="Helical" evidence="5">
    <location>
        <begin position="51"/>
        <end position="76"/>
    </location>
</feature>
<dbReference type="GO" id="GO:0016020">
    <property type="term" value="C:membrane"/>
    <property type="evidence" value="ECO:0007669"/>
    <property type="project" value="UniProtKB-SubCell"/>
</dbReference>
<keyword evidence="7" id="KW-1185">Reference proteome</keyword>
<name>A0A3P6RE07_CYLGO</name>
<protein>
    <recommendedName>
        <fullName evidence="8">Ammonium transporter AmtB-like domain-containing protein</fullName>
    </recommendedName>
</protein>
<accession>A0A3P6RE07</accession>
<organism evidence="6 7">
    <name type="scientific">Cylicostephanus goldi</name>
    <name type="common">Nematode worm</name>
    <dbReference type="NCBI Taxonomy" id="71465"/>
    <lineage>
        <taxon>Eukaryota</taxon>
        <taxon>Metazoa</taxon>
        <taxon>Ecdysozoa</taxon>
        <taxon>Nematoda</taxon>
        <taxon>Chromadorea</taxon>
        <taxon>Rhabditida</taxon>
        <taxon>Rhabditina</taxon>
        <taxon>Rhabditomorpha</taxon>
        <taxon>Strongyloidea</taxon>
        <taxon>Strongylidae</taxon>
        <taxon>Cylicostephanus</taxon>
    </lineage>
</organism>
<evidence type="ECO:0000313" key="7">
    <source>
        <dbReference type="Proteomes" id="UP000271889"/>
    </source>
</evidence>
<evidence type="ECO:0000256" key="1">
    <source>
        <dbReference type="ARBA" id="ARBA00004141"/>
    </source>
</evidence>
<keyword evidence="4 5" id="KW-0472">Membrane</keyword>
<comment type="subcellular location">
    <subcellularLocation>
        <location evidence="1">Membrane</location>
        <topology evidence="1">Multi-pass membrane protein</topology>
    </subcellularLocation>
</comment>
<evidence type="ECO:0000256" key="3">
    <source>
        <dbReference type="ARBA" id="ARBA00022989"/>
    </source>
</evidence>
<reference evidence="6 7" key="1">
    <citation type="submission" date="2018-11" db="EMBL/GenBank/DDBJ databases">
        <authorList>
            <consortium name="Pathogen Informatics"/>
        </authorList>
    </citation>
    <scope>NUCLEOTIDE SEQUENCE [LARGE SCALE GENOMIC DNA]</scope>
</reference>
<dbReference type="Proteomes" id="UP000271889">
    <property type="component" value="Unassembled WGS sequence"/>
</dbReference>
<evidence type="ECO:0000256" key="5">
    <source>
        <dbReference type="SAM" id="Phobius"/>
    </source>
</evidence>
<evidence type="ECO:0000256" key="4">
    <source>
        <dbReference type="ARBA" id="ARBA00023136"/>
    </source>
</evidence>
<dbReference type="AlphaFoldDB" id="A0A3P6RE07"/>
<dbReference type="Gene3D" id="1.10.3430.10">
    <property type="entry name" value="Ammonium transporter AmtB like domains"/>
    <property type="match status" value="1"/>
</dbReference>
<evidence type="ECO:0000313" key="6">
    <source>
        <dbReference type="EMBL" id="VDK53050.1"/>
    </source>
</evidence>
<gene>
    <name evidence="6" type="ORF">CGOC_LOCUS2561</name>
</gene>
<proteinExistence type="predicted"/>
<keyword evidence="2 5" id="KW-0812">Transmembrane</keyword>
<dbReference type="OrthoDB" id="534912at2759"/>
<keyword evidence="3 5" id="KW-1133">Transmembrane helix</keyword>